<dbReference type="EC" id="1.18.1.2" evidence="2"/>
<sequence>MYRILKKRQLTPVTALYVIDAPLVARTARPGQFVILRVDEGGERIPVTITDFDPEAGTVTIVVQQVGKTTHWLAQHGEGDTLADFAGPLGTPVALPDRGRVALVGGGFGAAAILTIAKELAKRPEVTVDAIVGARTASLLILSDEVGAVVDRFLPCTDDGSRGYHGLVTGLLEQEIAAVGYDLVMAIGPMPMMRAVAEVTRPHGIPTYASMDPIMLDGTGMCGACRVRVGGQNRFACVDGPFFDAHQVDFDEVTRRNKMYRHEERLALERWHQHQGSCATVG</sequence>
<dbReference type="PANTHER" id="PTHR43513">
    <property type="entry name" value="DIHYDROOROTATE DEHYDROGENASE B (NAD(+)), ELECTRON TRANSFER SUBUNIT"/>
    <property type="match status" value="1"/>
</dbReference>
<dbReference type="PIRSF" id="PIRSF006816">
    <property type="entry name" value="Cyc3_hyd_g"/>
    <property type="match status" value="1"/>
</dbReference>
<protein>
    <submittedName>
        <fullName evidence="2">Ferredoxin--NADP+ reductase</fullName>
        <ecNumber evidence="2">1.18.1.2</ecNumber>
    </submittedName>
</protein>
<dbReference type="InterPro" id="IPR019480">
    <property type="entry name" value="Dihydroorotate_DH_Fe-S-bd"/>
</dbReference>
<dbReference type="InterPro" id="IPR012165">
    <property type="entry name" value="Cyt_c3_hydrogenase_gsu"/>
</dbReference>
<dbReference type="RefSeq" id="WP_209466235.1">
    <property type="nucleotide sequence ID" value="NZ_JAGGLG010000010.1"/>
</dbReference>
<keyword evidence="3" id="KW-1185">Reference proteome</keyword>
<comment type="caution">
    <text evidence="2">The sequence shown here is derived from an EMBL/GenBank/DDBJ whole genome shotgun (WGS) entry which is preliminary data.</text>
</comment>
<dbReference type="Proteomes" id="UP001519289">
    <property type="component" value="Unassembled WGS sequence"/>
</dbReference>
<dbReference type="SUPFAM" id="SSF52343">
    <property type="entry name" value="Ferredoxin reductase-like, C-terminal NADP-linked domain"/>
    <property type="match status" value="1"/>
</dbReference>
<organism evidence="2 3">
    <name type="scientific">Symbiobacterium terraclitae</name>
    <dbReference type="NCBI Taxonomy" id="557451"/>
    <lineage>
        <taxon>Bacteria</taxon>
        <taxon>Bacillati</taxon>
        <taxon>Bacillota</taxon>
        <taxon>Clostridia</taxon>
        <taxon>Eubacteriales</taxon>
        <taxon>Symbiobacteriaceae</taxon>
        <taxon>Symbiobacterium</taxon>
    </lineage>
</organism>
<dbReference type="EMBL" id="JAGGLG010000010">
    <property type="protein sequence ID" value="MBP2018095.1"/>
    <property type="molecule type" value="Genomic_DNA"/>
</dbReference>
<dbReference type="PROSITE" id="PS51384">
    <property type="entry name" value="FAD_FR"/>
    <property type="match status" value="1"/>
</dbReference>
<proteinExistence type="predicted"/>
<dbReference type="CDD" id="cd06219">
    <property type="entry name" value="DHOD_e_trans_like1"/>
    <property type="match status" value="1"/>
</dbReference>
<dbReference type="Pfam" id="PF10418">
    <property type="entry name" value="DHODB_Fe-S_bind"/>
    <property type="match status" value="1"/>
</dbReference>
<dbReference type="Gene3D" id="2.40.30.10">
    <property type="entry name" value="Translation factors"/>
    <property type="match status" value="1"/>
</dbReference>
<evidence type="ECO:0000313" key="3">
    <source>
        <dbReference type="Proteomes" id="UP001519289"/>
    </source>
</evidence>
<name>A0ABS4JRD7_9FIRM</name>
<dbReference type="SUPFAM" id="SSF63380">
    <property type="entry name" value="Riboflavin synthase domain-like"/>
    <property type="match status" value="1"/>
</dbReference>
<evidence type="ECO:0000313" key="2">
    <source>
        <dbReference type="EMBL" id="MBP2018095.1"/>
    </source>
</evidence>
<dbReference type="NCBIfam" id="NF004862">
    <property type="entry name" value="PRK06222.1"/>
    <property type="match status" value="1"/>
</dbReference>
<gene>
    <name evidence="2" type="ORF">J2Z79_001494</name>
</gene>
<dbReference type="InterPro" id="IPR017938">
    <property type="entry name" value="Riboflavin_synthase-like_b-brl"/>
</dbReference>
<feature type="domain" description="FAD-binding FR-type" evidence="1">
    <location>
        <begin position="1"/>
        <end position="95"/>
    </location>
</feature>
<keyword evidence="2" id="KW-0560">Oxidoreductase</keyword>
<dbReference type="PANTHER" id="PTHR43513:SF3">
    <property type="entry name" value="DIHYDROOROTATE DEHYDROGENASE B (NAD(+)), ELECTRON TRANSFER SUBUNIT-RELATED"/>
    <property type="match status" value="1"/>
</dbReference>
<dbReference type="Gene3D" id="3.40.50.80">
    <property type="entry name" value="Nucleotide-binding domain of ferredoxin-NADP reductase (FNR) module"/>
    <property type="match status" value="1"/>
</dbReference>
<dbReference type="InterPro" id="IPR017927">
    <property type="entry name" value="FAD-bd_FR_type"/>
</dbReference>
<dbReference type="InterPro" id="IPR039261">
    <property type="entry name" value="FNR_nucleotide-bd"/>
</dbReference>
<accession>A0ABS4JRD7</accession>
<dbReference type="GO" id="GO:0004324">
    <property type="term" value="F:ferredoxin-NADP+ reductase activity"/>
    <property type="evidence" value="ECO:0007669"/>
    <property type="project" value="UniProtKB-EC"/>
</dbReference>
<reference evidence="2 3" key="1">
    <citation type="submission" date="2021-03" db="EMBL/GenBank/DDBJ databases">
        <title>Genomic Encyclopedia of Type Strains, Phase IV (KMG-IV): sequencing the most valuable type-strain genomes for metagenomic binning, comparative biology and taxonomic classification.</title>
        <authorList>
            <person name="Goeker M."/>
        </authorList>
    </citation>
    <scope>NUCLEOTIDE SEQUENCE [LARGE SCALE GENOMIC DNA]</scope>
    <source>
        <strain evidence="2 3">DSM 27138</strain>
    </source>
</reference>
<evidence type="ECO:0000259" key="1">
    <source>
        <dbReference type="PROSITE" id="PS51384"/>
    </source>
</evidence>
<dbReference type="InterPro" id="IPR050353">
    <property type="entry name" value="PyrK_electron_transfer"/>
</dbReference>